<dbReference type="InterPro" id="IPR036869">
    <property type="entry name" value="J_dom_sf"/>
</dbReference>
<comment type="caution">
    <text evidence="3">The sequence shown here is derived from an EMBL/GenBank/DDBJ whole genome shotgun (WGS) entry which is preliminary data.</text>
</comment>
<evidence type="ECO:0000256" key="1">
    <source>
        <dbReference type="SAM" id="MobiDB-lite"/>
    </source>
</evidence>
<evidence type="ECO:0000313" key="4">
    <source>
        <dbReference type="EMBL" id="KAE9980819.1"/>
    </source>
</evidence>
<dbReference type="InterPro" id="IPR001623">
    <property type="entry name" value="DnaJ_domain"/>
</dbReference>
<dbReference type="EMBL" id="WNWR01000378">
    <property type="protein sequence ID" value="KAE9980819.1"/>
    <property type="molecule type" value="Genomic_DNA"/>
</dbReference>
<dbReference type="SMART" id="SM00271">
    <property type="entry name" value="DnaJ"/>
    <property type="match status" value="1"/>
</dbReference>
<dbReference type="Gene3D" id="1.10.287.110">
    <property type="entry name" value="DnaJ domain"/>
    <property type="match status" value="1"/>
</dbReference>
<evidence type="ECO:0000313" key="3">
    <source>
        <dbReference type="EMBL" id="KAE9979708.1"/>
    </source>
</evidence>
<dbReference type="Pfam" id="PF00226">
    <property type="entry name" value="DnaJ"/>
    <property type="match status" value="1"/>
</dbReference>
<dbReference type="PROSITE" id="PS50076">
    <property type="entry name" value="DNAJ_2"/>
    <property type="match status" value="1"/>
</dbReference>
<dbReference type="PRINTS" id="PR00625">
    <property type="entry name" value="JDOMAIN"/>
</dbReference>
<organism evidence="3 5">
    <name type="scientific">Venturia inaequalis</name>
    <name type="common">Apple scab fungus</name>
    <dbReference type="NCBI Taxonomy" id="5025"/>
    <lineage>
        <taxon>Eukaryota</taxon>
        <taxon>Fungi</taxon>
        <taxon>Dikarya</taxon>
        <taxon>Ascomycota</taxon>
        <taxon>Pezizomycotina</taxon>
        <taxon>Dothideomycetes</taxon>
        <taxon>Pleosporomycetidae</taxon>
        <taxon>Venturiales</taxon>
        <taxon>Venturiaceae</taxon>
        <taxon>Venturia</taxon>
    </lineage>
</organism>
<dbReference type="EMBL" id="WNWQ01000088">
    <property type="protein sequence ID" value="KAE9979708.1"/>
    <property type="molecule type" value="Genomic_DNA"/>
</dbReference>
<name>A0A8H3V204_VENIN</name>
<keyword evidence="6" id="KW-1185">Reference proteome</keyword>
<gene>
    <name evidence="3" type="ORF">BLS_009521</name>
    <name evidence="4" type="ORF">EG327_006430</name>
</gene>
<protein>
    <recommendedName>
        <fullName evidence="2">J domain-containing protein</fullName>
    </recommendedName>
</protein>
<dbReference type="PANTHER" id="PTHR46620:SF1">
    <property type="entry name" value="J DOMAIN-CONTAINING PROTEIN SPF31"/>
    <property type="match status" value="1"/>
</dbReference>
<reference evidence="3 5" key="1">
    <citation type="submission" date="2019-11" db="EMBL/GenBank/DDBJ databases">
        <title>Venturia inaequalis Genome Resource.</title>
        <authorList>
            <person name="Lichtner F.J."/>
        </authorList>
    </citation>
    <scope>NUCLEOTIDE SEQUENCE [LARGE SCALE GENOMIC DNA]</scope>
    <source>
        <strain evidence="3">Bline_iso_100314</strain>
        <strain evidence="4 6">DMI_063113</strain>
    </source>
</reference>
<evidence type="ECO:0000313" key="6">
    <source>
        <dbReference type="Proteomes" id="UP000490939"/>
    </source>
</evidence>
<feature type="domain" description="J" evidence="2">
    <location>
        <begin position="75"/>
        <end position="139"/>
    </location>
</feature>
<dbReference type="Proteomes" id="UP000433883">
    <property type="component" value="Unassembled WGS sequence"/>
</dbReference>
<feature type="region of interest" description="Disordered" evidence="1">
    <location>
        <begin position="187"/>
        <end position="265"/>
    </location>
</feature>
<dbReference type="Proteomes" id="UP000490939">
    <property type="component" value="Unassembled WGS sequence"/>
</dbReference>
<accession>A0A8H3V204</accession>
<evidence type="ECO:0000313" key="5">
    <source>
        <dbReference type="Proteomes" id="UP000433883"/>
    </source>
</evidence>
<feature type="compositionally biased region" description="Basic residues" evidence="1">
    <location>
        <begin position="255"/>
        <end position="265"/>
    </location>
</feature>
<dbReference type="SUPFAM" id="SSF46565">
    <property type="entry name" value="Chaperone J-domain"/>
    <property type="match status" value="1"/>
</dbReference>
<dbReference type="PANTHER" id="PTHR46620">
    <property type="entry name" value="J DOMAIN-CONTAINING PROTEIN SPF31"/>
    <property type="match status" value="1"/>
</dbReference>
<feature type="compositionally biased region" description="Basic and acidic residues" evidence="1">
    <location>
        <begin position="187"/>
        <end position="244"/>
    </location>
</feature>
<dbReference type="CDD" id="cd06257">
    <property type="entry name" value="DnaJ"/>
    <property type="match status" value="1"/>
</dbReference>
<dbReference type="AlphaFoldDB" id="A0A8H3V204"/>
<proteinExistence type="predicted"/>
<evidence type="ECO:0000259" key="2">
    <source>
        <dbReference type="PROSITE" id="PS50076"/>
    </source>
</evidence>
<sequence>MAASDDLEKVDKEITDVLDKETKETEKDAEIDRTSPFIGTILLFEFSLPSATSRTCLIRVIHMNALRILKAFKHNPYDVLDLQPGVPEADIVKTYRKKSLLIHPDKTKNTRAPDAFDRLKKAHGVLLDEKERELLDEYIADARMLLIRDKGWSIDTHGEELQSDEFKTEWKAKTVWVIVDEEKRRDRQRVAKMREEGAQQKKEDEEIAKRRAQRDEKERWEATRDDRIGSWRDFKKGEKRKDSDGGAAPAAAPEKKKKKKMKVLA</sequence>